<sequence>MFYKKYSGFSLIEIVICAAIISIIYFYTIPYFHQYMAQEEVKKVQKLLIYSNLTAKSHASTYRANVVICSTDNGEQCQKTQWHTGLLIFQDTNQNKQIDSNEKIILYEKTKLKYGTLDWRGTLASPHLTFMAKHDGLPIGSNGSFFYCSFHNLPNKRIVLSKMGHIRIEDSKNC</sequence>
<comment type="similarity">
    <text evidence="9">Belongs to the GSP H family.</text>
</comment>
<evidence type="ECO:0000313" key="13">
    <source>
        <dbReference type="EMBL" id="MTD11072.1"/>
    </source>
</evidence>
<evidence type="ECO:0000259" key="12">
    <source>
        <dbReference type="Pfam" id="PF12019"/>
    </source>
</evidence>
<accession>A0A6L6GEI4</accession>
<evidence type="ECO:0000256" key="8">
    <source>
        <dbReference type="ARBA" id="ARBA00023136"/>
    </source>
</evidence>
<dbReference type="Pfam" id="PF12019">
    <property type="entry name" value="GspH"/>
    <property type="match status" value="1"/>
</dbReference>
<evidence type="ECO:0000256" key="4">
    <source>
        <dbReference type="ARBA" id="ARBA00022481"/>
    </source>
</evidence>
<feature type="transmembrane region" description="Helical" evidence="11">
    <location>
        <begin position="6"/>
        <end position="27"/>
    </location>
</feature>
<organism evidence="13 14">
    <name type="scientific">Acinetobacter faecalis</name>
    <dbReference type="NCBI Taxonomy" id="2665161"/>
    <lineage>
        <taxon>Bacteria</taxon>
        <taxon>Pseudomonadati</taxon>
        <taxon>Pseudomonadota</taxon>
        <taxon>Gammaproteobacteria</taxon>
        <taxon>Moraxellales</taxon>
        <taxon>Moraxellaceae</taxon>
        <taxon>Acinetobacter</taxon>
    </lineage>
</organism>
<gene>
    <name evidence="13" type="ORF">GIX10_06420</name>
</gene>
<proteinExistence type="inferred from homology"/>
<evidence type="ECO:0000256" key="7">
    <source>
        <dbReference type="ARBA" id="ARBA00022989"/>
    </source>
</evidence>
<dbReference type="EMBL" id="WLYL01000015">
    <property type="protein sequence ID" value="MTD11072.1"/>
    <property type="molecule type" value="Genomic_DNA"/>
</dbReference>
<dbReference type="InterPro" id="IPR022346">
    <property type="entry name" value="T2SS_GspH"/>
</dbReference>
<dbReference type="GO" id="GO:0015627">
    <property type="term" value="C:type II protein secretion system complex"/>
    <property type="evidence" value="ECO:0007669"/>
    <property type="project" value="InterPro"/>
</dbReference>
<comment type="subcellular location">
    <subcellularLocation>
        <location evidence="1">Cell inner membrane</location>
        <topology evidence="1">Single-pass membrane protein</topology>
    </subcellularLocation>
</comment>
<dbReference type="RefSeq" id="WP_154772682.1">
    <property type="nucleotide sequence ID" value="NZ_JAXHPP010000015.1"/>
</dbReference>
<evidence type="ECO:0000256" key="2">
    <source>
        <dbReference type="ARBA" id="ARBA00021549"/>
    </source>
</evidence>
<dbReference type="Pfam" id="PF07963">
    <property type="entry name" value="N_methyl"/>
    <property type="match status" value="1"/>
</dbReference>
<keyword evidence="6 11" id="KW-0812">Transmembrane</keyword>
<keyword evidence="4" id="KW-0488">Methylation</keyword>
<evidence type="ECO:0000313" key="14">
    <source>
        <dbReference type="Proteomes" id="UP000473854"/>
    </source>
</evidence>
<dbReference type="InterPro" id="IPR045584">
    <property type="entry name" value="Pilin-like"/>
</dbReference>
<evidence type="ECO:0000256" key="1">
    <source>
        <dbReference type="ARBA" id="ARBA00004377"/>
    </source>
</evidence>
<evidence type="ECO:0000256" key="5">
    <source>
        <dbReference type="ARBA" id="ARBA00022519"/>
    </source>
</evidence>
<evidence type="ECO:0000256" key="9">
    <source>
        <dbReference type="ARBA" id="ARBA00025772"/>
    </source>
</evidence>
<evidence type="ECO:0000256" key="6">
    <source>
        <dbReference type="ARBA" id="ARBA00022692"/>
    </source>
</evidence>
<reference evidence="13 14" key="1">
    <citation type="submission" date="2019-11" db="EMBL/GenBank/DDBJ databases">
        <authorList>
            <person name="An D."/>
        </authorList>
    </citation>
    <scope>NUCLEOTIDE SEQUENCE [LARGE SCALE GENOMIC DNA]</scope>
    <source>
        <strain evidence="13 14">YIM 103518</strain>
    </source>
</reference>
<dbReference type="SUPFAM" id="SSF54523">
    <property type="entry name" value="Pili subunits"/>
    <property type="match status" value="1"/>
</dbReference>
<keyword evidence="8 11" id="KW-0472">Membrane</keyword>
<evidence type="ECO:0000256" key="11">
    <source>
        <dbReference type="SAM" id="Phobius"/>
    </source>
</evidence>
<evidence type="ECO:0000256" key="3">
    <source>
        <dbReference type="ARBA" id="ARBA00022475"/>
    </source>
</evidence>
<dbReference type="InterPro" id="IPR012902">
    <property type="entry name" value="N_methyl_site"/>
</dbReference>
<protein>
    <recommendedName>
        <fullName evidence="2">Type II secretion system protein H</fullName>
    </recommendedName>
    <alternativeName>
        <fullName evidence="10">General secretion pathway protein H</fullName>
    </alternativeName>
</protein>
<evidence type="ECO:0000256" key="10">
    <source>
        <dbReference type="ARBA" id="ARBA00030775"/>
    </source>
</evidence>
<dbReference type="Gene3D" id="3.55.40.10">
    <property type="entry name" value="minor pseudopilin epsh domain"/>
    <property type="match status" value="1"/>
</dbReference>
<comment type="caution">
    <text evidence="13">The sequence shown here is derived from an EMBL/GenBank/DDBJ whole genome shotgun (WGS) entry which is preliminary data.</text>
</comment>
<feature type="domain" description="General secretion pathway GspH" evidence="12">
    <location>
        <begin position="55"/>
        <end position="164"/>
    </location>
</feature>
<keyword evidence="5" id="KW-0997">Cell inner membrane</keyword>
<dbReference type="NCBIfam" id="TIGR02532">
    <property type="entry name" value="IV_pilin_GFxxxE"/>
    <property type="match status" value="1"/>
</dbReference>
<name>A0A6L6GEI4_9GAMM</name>
<dbReference type="AlphaFoldDB" id="A0A6L6GEI4"/>
<keyword evidence="7 11" id="KW-1133">Transmembrane helix</keyword>
<keyword evidence="3" id="KW-1003">Cell membrane</keyword>
<dbReference type="GO" id="GO:0005886">
    <property type="term" value="C:plasma membrane"/>
    <property type="evidence" value="ECO:0007669"/>
    <property type="project" value="UniProtKB-SubCell"/>
</dbReference>
<dbReference type="GO" id="GO:0015628">
    <property type="term" value="P:protein secretion by the type II secretion system"/>
    <property type="evidence" value="ECO:0007669"/>
    <property type="project" value="InterPro"/>
</dbReference>
<dbReference type="Proteomes" id="UP000473854">
    <property type="component" value="Unassembled WGS sequence"/>
</dbReference>